<dbReference type="PANTHER" id="PTHR43773">
    <property type="entry name" value="MAGNESIUM TRANSPORTER MGTE"/>
    <property type="match status" value="1"/>
</dbReference>
<dbReference type="GO" id="GO:0015095">
    <property type="term" value="F:magnesium ion transmembrane transporter activity"/>
    <property type="evidence" value="ECO:0007669"/>
    <property type="project" value="UniProtKB-UniRule"/>
</dbReference>
<organism evidence="11 12">
    <name type="scientific">Paenirhodobacter huangdaonensis</name>
    <dbReference type="NCBI Taxonomy" id="2501515"/>
    <lineage>
        <taxon>Bacteria</taxon>
        <taxon>Pseudomonadati</taxon>
        <taxon>Pseudomonadota</taxon>
        <taxon>Alphaproteobacteria</taxon>
        <taxon>Rhodobacterales</taxon>
        <taxon>Rhodobacter group</taxon>
        <taxon>Paenirhodobacter</taxon>
    </lineage>
</organism>
<keyword evidence="3 9" id="KW-0813">Transport</keyword>
<feature type="transmembrane region" description="Helical" evidence="9">
    <location>
        <begin position="298"/>
        <end position="319"/>
    </location>
</feature>
<evidence type="ECO:0000313" key="12">
    <source>
        <dbReference type="Proteomes" id="UP000288071"/>
    </source>
</evidence>
<keyword evidence="9" id="KW-1003">Cell membrane</keyword>
<feature type="transmembrane region" description="Helical" evidence="9">
    <location>
        <begin position="400"/>
        <end position="425"/>
    </location>
</feature>
<evidence type="ECO:0000256" key="3">
    <source>
        <dbReference type="ARBA" id="ARBA00022448"/>
    </source>
</evidence>
<comment type="subunit">
    <text evidence="9">Homodimer.</text>
</comment>
<dbReference type="PROSITE" id="PS51371">
    <property type="entry name" value="CBS"/>
    <property type="match status" value="2"/>
</dbReference>
<dbReference type="Pfam" id="PF01769">
    <property type="entry name" value="MgtE"/>
    <property type="match status" value="1"/>
</dbReference>
<evidence type="ECO:0000256" key="8">
    <source>
        <dbReference type="PROSITE-ProRule" id="PRU00703"/>
    </source>
</evidence>
<dbReference type="RefSeq" id="WP_113899011.1">
    <property type="nucleotide sequence ID" value="NZ_JBHSOM010000004.1"/>
</dbReference>
<accession>A0A3S3LY74</accession>
<dbReference type="InterPro" id="IPR036739">
    <property type="entry name" value="SLC41_membr_dom_sf"/>
</dbReference>
<keyword evidence="8" id="KW-0129">CBS domain</keyword>
<evidence type="ECO:0000259" key="10">
    <source>
        <dbReference type="PROSITE" id="PS51371"/>
    </source>
</evidence>
<evidence type="ECO:0000256" key="2">
    <source>
        <dbReference type="ARBA" id="ARBA00009749"/>
    </source>
</evidence>
<dbReference type="InterPro" id="IPR006668">
    <property type="entry name" value="Mg_transptr_MgtE_intracell_dom"/>
</dbReference>
<reference evidence="12" key="1">
    <citation type="submission" date="2019-01" db="EMBL/GenBank/DDBJ databases">
        <title>Sinorhodobacter populi sp. nov. isolated from the symptomatic bark tissue of Populus euramericana canker.</title>
        <authorList>
            <person name="Li Y."/>
        </authorList>
    </citation>
    <scope>NUCLEOTIDE SEQUENCE [LARGE SCALE GENOMIC DNA]</scope>
    <source>
        <strain evidence="12">CGMCC 1.12963</strain>
    </source>
</reference>
<evidence type="ECO:0000256" key="5">
    <source>
        <dbReference type="ARBA" id="ARBA00022842"/>
    </source>
</evidence>
<dbReference type="Proteomes" id="UP000288071">
    <property type="component" value="Unassembled WGS sequence"/>
</dbReference>
<feature type="transmembrane region" description="Helical" evidence="9">
    <location>
        <begin position="437"/>
        <end position="460"/>
    </location>
</feature>
<proteinExistence type="inferred from homology"/>
<dbReference type="SMART" id="SM00116">
    <property type="entry name" value="CBS"/>
    <property type="match status" value="2"/>
</dbReference>
<dbReference type="InterPro" id="IPR046342">
    <property type="entry name" value="CBS_dom_sf"/>
</dbReference>
<evidence type="ECO:0000256" key="1">
    <source>
        <dbReference type="ARBA" id="ARBA00004141"/>
    </source>
</evidence>
<dbReference type="EMBL" id="SAVA01000008">
    <property type="protein sequence ID" value="RWR50794.1"/>
    <property type="molecule type" value="Genomic_DNA"/>
</dbReference>
<sequence>MAEERAEDIEREEEDYGLDGELVDRILAAADAGDAGRLTELLEPLHAADIADLLEQVGGNERRQIVRLWGREIDGEVLTELDESIREEVIAALPREVLAEAVRELDSDDVVDLIEDLEEPQQEAILKVLDEPDRAAVEQSLTYPEYSAGRLMQREVVTAPEHWTVGETIDFLRREDELPDQFYHVILVDPGHHPTGYVTLGKLLASKRNMGLREITEDSFRTISAWQEEGDVAYAFNQYHLISAPVVDDHDRLVGVITIDDAMSVLDEEHEEDILRLAGVGDESSIADTVIETARQRLPWLAINLCTALLAASIINLFQASIGHLVALAVLMPIVASMGGNAGTQTLTVAVRALATKNLTDSNVWRVIRREVLVGLINGGTFALCLGVVAWIWFGTPALGLVIGAAMIINLFIAALAGIVVPVALERLGADPALASGTFVTTMTDVFGFFSFLGLATAVLL</sequence>
<dbReference type="AlphaFoldDB" id="A0A3S3LY74"/>
<comment type="function">
    <text evidence="9">Acts as a magnesium transporter.</text>
</comment>
<dbReference type="CDD" id="cd04606">
    <property type="entry name" value="CBS_pair_Mg_transporter"/>
    <property type="match status" value="1"/>
</dbReference>
<feature type="transmembrane region" description="Helical" evidence="9">
    <location>
        <begin position="372"/>
        <end position="394"/>
    </location>
</feature>
<dbReference type="SMART" id="SM00924">
    <property type="entry name" value="MgtE_N"/>
    <property type="match status" value="1"/>
</dbReference>
<keyword evidence="6 9" id="KW-1133">Transmembrane helix</keyword>
<dbReference type="InterPro" id="IPR006667">
    <property type="entry name" value="SLC41_membr_dom"/>
</dbReference>
<dbReference type="InterPro" id="IPR000644">
    <property type="entry name" value="CBS_dom"/>
</dbReference>
<keyword evidence="12" id="KW-1185">Reference proteome</keyword>
<keyword evidence="9" id="KW-0479">Metal-binding</keyword>
<keyword evidence="4 9" id="KW-0812">Transmembrane</keyword>
<gene>
    <name evidence="11" type="primary">mgtE</name>
    <name evidence="11" type="ORF">EOW66_14290</name>
</gene>
<feature type="domain" description="CBS" evidence="10">
    <location>
        <begin position="152"/>
        <end position="214"/>
    </location>
</feature>
<dbReference type="InterPro" id="IPR006669">
    <property type="entry name" value="MgtE_transporter"/>
</dbReference>
<keyword evidence="5 9" id="KW-0460">Magnesium</keyword>
<comment type="caution">
    <text evidence="11">The sequence shown here is derived from an EMBL/GenBank/DDBJ whole genome shotgun (WGS) entry which is preliminary data.</text>
</comment>
<dbReference type="SUPFAM" id="SSF54631">
    <property type="entry name" value="CBS-domain pair"/>
    <property type="match status" value="1"/>
</dbReference>
<reference evidence="11 12" key="2">
    <citation type="submission" date="2019-01" db="EMBL/GenBank/DDBJ databases">
        <title>Sinorhodobacter populi sp. nov. isolated from the symptomatic bark tissue of Populus euramericana canker.</title>
        <authorList>
            <person name="Xu G."/>
        </authorList>
    </citation>
    <scope>NUCLEOTIDE SEQUENCE [LARGE SCALE GENOMIC DNA]</scope>
    <source>
        <strain evidence="11 12">CGMCC 1.12963</strain>
    </source>
</reference>
<dbReference type="Gene3D" id="3.10.580.10">
    <property type="entry name" value="CBS-domain"/>
    <property type="match status" value="1"/>
</dbReference>
<dbReference type="SUPFAM" id="SSF158791">
    <property type="entry name" value="MgtE N-terminal domain-like"/>
    <property type="match status" value="1"/>
</dbReference>
<dbReference type="Gene3D" id="1.10.357.20">
    <property type="entry name" value="SLC41 divalent cation transporters, integral membrane domain"/>
    <property type="match status" value="1"/>
</dbReference>
<evidence type="ECO:0000256" key="9">
    <source>
        <dbReference type="RuleBase" id="RU362011"/>
    </source>
</evidence>
<keyword evidence="7 9" id="KW-0472">Membrane</keyword>
<evidence type="ECO:0000313" key="11">
    <source>
        <dbReference type="EMBL" id="RWR50794.1"/>
    </source>
</evidence>
<dbReference type="Gene3D" id="1.25.60.10">
    <property type="entry name" value="MgtE N-terminal domain-like"/>
    <property type="match status" value="1"/>
</dbReference>
<dbReference type="GO" id="GO:0046872">
    <property type="term" value="F:metal ion binding"/>
    <property type="evidence" value="ECO:0007669"/>
    <property type="project" value="UniProtKB-KW"/>
</dbReference>
<dbReference type="Pfam" id="PF00571">
    <property type="entry name" value="CBS"/>
    <property type="match status" value="2"/>
</dbReference>
<dbReference type="GO" id="GO:0005886">
    <property type="term" value="C:plasma membrane"/>
    <property type="evidence" value="ECO:0007669"/>
    <property type="project" value="UniProtKB-SubCell"/>
</dbReference>
<dbReference type="PANTHER" id="PTHR43773:SF1">
    <property type="entry name" value="MAGNESIUM TRANSPORTER MGTE"/>
    <property type="match status" value="1"/>
</dbReference>
<feature type="domain" description="CBS" evidence="10">
    <location>
        <begin position="215"/>
        <end position="272"/>
    </location>
</feature>
<evidence type="ECO:0000256" key="6">
    <source>
        <dbReference type="ARBA" id="ARBA00022989"/>
    </source>
</evidence>
<feature type="transmembrane region" description="Helical" evidence="9">
    <location>
        <begin position="325"/>
        <end position="351"/>
    </location>
</feature>
<evidence type="ECO:0000256" key="7">
    <source>
        <dbReference type="ARBA" id="ARBA00023136"/>
    </source>
</evidence>
<protein>
    <recommendedName>
        <fullName evidence="9">Magnesium transporter MgtE</fullName>
    </recommendedName>
</protein>
<comment type="subcellular location">
    <subcellularLocation>
        <location evidence="9">Cell membrane</location>
        <topology evidence="9">Multi-pass membrane protein</topology>
    </subcellularLocation>
    <subcellularLocation>
        <location evidence="1">Membrane</location>
        <topology evidence="1">Multi-pass membrane protein</topology>
    </subcellularLocation>
</comment>
<dbReference type="InterPro" id="IPR038076">
    <property type="entry name" value="MgtE_N_sf"/>
</dbReference>
<dbReference type="Pfam" id="PF03448">
    <property type="entry name" value="MgtE_N"/>
    <property type="match status" value="1"/>
</dbReference>
<comment type="similarity">
    <text evidence="2 9">Belongs to the SLC41A transporter family.</text>
</comment>
<dbReference type="SUPFAM" id="SSF161093">
    <property type="entry name" value="MgtE membrane domain-like"/>
    <property type="match status" value="1"/>
</dbReference>
<dbReference type="NCBIfam" id="TIGR00400">
    <property type="entry name" value="mgtE"/>
    <property type="match status" value="1"/>
</dbReference>
<name>A0A3S3LY74_9RHOB</name>
<evidence type="ECO:0000256" key="4">
    <source>
        <dbReference type="ARBA" id="ARBA00022692"/>
    </source>
</evidence>